<dbReference type="Proteomes" id="UP001519308">
    <property type="component" value="Unassembled WGS sequence"/>
</dbReference>
<dbReference type="PANTHER" id="PTHR43798">
    <property type="entry name" value="MONOACYLGLYCEROL LIPASE"/>
    <property type="match status" value="1"/>
</dbReference>
<evidence type="ECO:0000313" key="4">
    <source>
        <dbReference type="Proteomes" id="UP001519308"/>
    </source>
</evidence>
<name>A0ABS4K8Z9_9CLOT</name>
<organism evidence="3 4">
    <name type="scientific">Clostridium punense</name>
    <dbReference type="NCBI Taxonomy" id="1054297"/>
    <lineage>
        <taxon>Bacteria</taxon>
        <taxon>Bacillati</taxon>
        <taxon>Bacillota</taxon>
        <taxon>Clostridia</taxon>
        <taxon>Eubacteriales</taxon>
        <taxon>Clostridiaceae</taxon>
        <taxon>Clostridium</taxon>
    </lineage>
</organism>
<dbReference type="PRINTS" id="PR00111">
    <property type="entry name" value="ABHYDROLASE"/>
</dbReference>
<dbReference type="PANTHER" id="PTHR43798:SF33">
    <property type="entry name" value="HYDROLASE, PUTATIVE (AFU_ORTHOLOGUE AFUA_2G14860)-RELATED"/>
    <property type="match status" value="1"/>
</dbReference>
<dbReference type="SUPFAM" id="SSF53474">
    <property type="entry name" value="alpha/beta-Hydrolases"/>
    <property type="match status" value="1"/>
</dbReference>
<feature type="chain" id="PRO_5045245652" evidence="1">
    <location>
        <begin position="25"/>
        <end position="311"/>
    </location>
</feature>
<dbReference type="EMBL" id="JAGGLL010000056">
    <property type="protein sequence ID" value="MBP2024247.1"/>
    <property type="molecule type" value="Genomic_DNA"/>
</dbReference>
<dbReference type="Pfam" id="PF00561">
    <property type="entry name" value="Abhydrolase_1"/>
    <property type="match status" value="1"/>
</dbReference>
<feature type="signal peptide" evidence="1">
    <location>
        <begin position="1"/>
        <end position="24"/>
    </location>
</feature>
<dbReference type="RefSeq" id="WP_021281935.1">
    <property type="nucleotide sequence ID" value="NZ_JAGGLL010000056.1"/>
</dbReference>
<evidence type="ECO:0000259" key="2">
    <source>
        <dbReference type="Pfam" id="PF00561"/>
    </source>
</evidence>
<feature type="domain" description="AB hydrolase-1" evidence="2">
    <location>
        <begin position="53"/>
        <end position="150"/>
    </location>
</feature>
<dbReference type="Gene3D" id="3.40.50.1820">
    <property type="entry name" value="alpha/beta hydrolase"/>
    <property type="match status" value="1"/>
</dbReference>
<keyword evidence="1" id="KW-0732">Signal</keyword>
<evidence type="ECO:0000313" key="3">
    <source>
        <dbReference type="EMBL" id="MBP2024247.1"/>
    </source>
</evidence>
<comment type="caution">
    <text evidence="3">The sequence shown here is derived from an EMBL/GenBank/DDBJ whole genome shotgun (WGS) entry which is preliminary data.</text>
</comment>
<keyword evidence="4" id="KW-1185">Reference proteome</keyword>
<accession>A0ABS4K8Z9</accession>
<evidence type="ECO:0000256" key="1">
    <source>
        <dbReference type="SAM" id="SignalP"/>
    </source>
</evidence>
<proteinExistence type="predicted"/>
<reference evidence="3 4" key="1">
    <citation type="submission" date="2021-03" db="EMBL/GenBank/DDBJ databases">
        <title>Genomic Encyclopedia of Type Strains, Phase IV (KMG-IV): sequencing the most valuable type-strain genomes for metagenomic binning, comparative biology and taxonomic classification.</title>
        <authorList>
            <person name="Goeker M."/>
        </authorList>
    </citation>
    <scope>NUCLEOTIDE SEQUENCE [LARGE SCALE GENOMIC DNA]</scope>
    <source>
        <strain evidence="3 4">DSM 28650</strain>
    </source>
</reference>
<gene>
    <name evidence="3" type="ORF">J2Z44_004105</name>
</gene>
<dbReference type="InterPro" id="IPR029058">
    <property type="entry name" value="AB_hydrolase_fold"/>
</dbReference>
<dbReference type="InterPro" id="IPR000073">
    <property type="entry name" value="AB_hydrolase_1"/>
</dbReference>
<dbReference type="InterPro" id="IPR050266">
    <property type="entry name" value="AB_hydrolase_sf"/>
</dbReference>
<sequence>MKKLIRIFLVVLTLGLLTSTNVYAAEAKEKYVKYKDYSIYTQCYNYSSKEKTAIIFIHGLGDDSSAASFLHDSKNPYMTISYDNFSHGKSSMVTPDEINWDNQLGAINAIIKSYGLKKVYLVGHSIGADISMMYSKKYPDKVEKIVLLDRAFYNYSDLEKLNFTRDLTKIVGYDPQLKMGRDVFSKYIDMFYDNDISKTWNIKKKVLLVAANPDSLKPDGVNPSIVDMVNAVKQNPENFNLTPEDAAKLPNITLENLNQISDVLRDRGDKFPSINHRFSAIKTTFVHNMQADPASKNIVKDYVLKFINKCN</sequence>
<protein>
    <submittedName>
        <fullName evidence="3">Pimeloyl-ACP methyl ester carboxylesterase</fullName>
    </submittedName>
</protein>